<comment type="caution">
    <text evidence="1">The sequence shown here is derived from an EMBL/GenBank/DDBJ whole genome shotgun (WGS) entry which is preliminary data.</text>
</comment>
<organism evidence="1 2">
    <name type="scientific">Bacillus wiedmannii</name>
    <dbReference type="NCBI Taxonomy" id="1890302"/>
    <lineage>
        <taxon>Bacteria</taxon>
        <taxon>Bacillati</taxon>
        <taxon>Bacillota</taxon>
        <taxon>Bacilli</taxon>
        <taxon>Bacillales</taxon>
        <taxon>Bacillaceae</taxon>
        <taxon>Bacillus</taxon>
        <taxon>Bacillus cereus group</taxon>
    </lineage>
</organism>
<evidence type="ECO:0000313" key="2">
    <source>
        <dbReference type="Proteomes" id="UP000306037"/>
    </source>
</evidence>
<proteinExistence type="predicted"/>
<accession>A0A4U2MVB2</accession>
<sequence>MRFKGEFITLEDKFLESKIQGLINKKVVVFTDDNESIEGILLDKATGEERLFKILRKIWGNNFAWFCEGIYIQGEDTVMFRDFDEIDNIWSVEKKDTI</sequence>
<reference evidence="1 2" key="1">
    <citation type="journal article" date="2019" name="Environ. Microbiol.">
        <title>An active ?-lactamase is a part of an orchestrated cell wall stress resistance network of Bacillus subtilis and related rhizosphere species.</title>
        <authorList>
            <person name="Bucher T."/>
            <person name="Keren-Paz A."/>
            <person name="Hausser J."/>
            <person name="Olender T."/>
            <person name="Cytryn E."/>
            <person name="Kolodkin-Gal I."/>
        </authorList>
    </citation>
    <scope>NUCLEOTIDE SEQUENCE [LARGE SCALE GENOMIC DNA]</scope>
    <source>
        <strain evidence="1 2">I71</strain>
    </source>
</reference>
<name>A0A4U2MVB2_9BACI</name>
<protein>
    <submittedName>
        <fullName evidence="1">Uncharacterized protein</fullName>
    </submittedName>
</protein>
<evidence type="ECO:0000313" key="1">
    <source>
        <dbReference type="EMBL" id="TKH15286.1"/>
    </source>
</evidence>
<gene>
    <name evidence="1" type="ORF">FC694_15605</name>
</gene>
<dbReference type="AlphaFoldDB" id="A0A4U2MVB2"/>
<dbReference type="EMBL" id="SZOM01000119">
    <property type="protein sequence ID" value="TKH15286.1"/>
    <property type="molecule type" value="Genomic_DNA"/>
</dbReference>
<dbReference type="Proteomes" id="UP000306037">
    <property type="component" value="Unassembled WGS sequence"/>
</dbReference>